<dbReference type="PATRIC" id="fig|1469144.8.peg.2725"/>
<dbReference type="InterPro" id="IPR038727">
    <property type="entry name" value="NadR/Ttd14_AAA_dom"/>
</dbReference>
<dbReference type="RefSeq" id="WP_066889181.1">
    <property type="nucleotide sequence ID" value="NZ_JYIK01001097.1"/>
</dbReference>
<evidence type="ECO:0000259" key="1">
    <source>
        <dbReference type="Pfam" id="PF13521"/>
    </source>
</evidence>
<dbReference type="InterPro" id="IPR027417">
    <property type="entry name" value="P-loop_NTPase"/>
</dbReference>
<sequence>MTAPGRFVLTGGHGVGKSSLIRALEARGEAVAYEAAQDVRLRLEAEGVPFPADRDDFESLCLALHRQREERARTWGKRVFLDRGAPDHLVYAELGHWPLSSEEIEYCLAARYDAVFLVLPHERTAATMTKSETVFSERLTRALREMYAERLGMVVHEVPPGTLAQRVRWVLDLCTNAR</sequence>
<evidence type="ECO:0000313" key="3">
    <source>
        <dbReference type="EMBL" id="KWX06562.1"/>
    </source>
</evidence>
<dbReference type="Proteomes" id="UP000070598">
    <property type="component" value="Unassembled WGS sequence"/>
</dbReference>
<dbReference type="SUPFAM" id="SSF52540">
    <property type="entry name" value="P-loop containing nucleoside triphosphate hydrolases"/>
    <property type="match status" value="1"/>
</dbReference>
<dbReference type="Proteomes" id="UP000070659">
    <property type="component" value="Unassembled WGS sequence"/>
</dbReference>
<dbReference type="Pfam" id="PF13521">
    <property type="entry name" value="AAA_28"/>
    <property type="match status" value="1"/>
</dbReference>
<dbReference type="EMBL" id="JYIK01001097">
    <property type="protein sequence ID" value="KWX06562.1"/>
    <property type="molecule type" value="Genomic_DNA"/>
</dbReference>
<proteinExistence type="predicted"/>
<accession>A0A132N0J0</accession>
<feature type="domain" description="NadR/Ttd14 AAA" evidence="1">
    <location>
        <begin position="6"/>
        <end position="166"/>
    </location>
</feature>
<reference evidence="2 5" key="1">
    <citation type="submission" date="2015-02" db="EMBL/GenBank/DDBJ databases">
        <title>Physiological reanalysis, assessment of diazotrophy, and genome sequences of multiple isolates of Streptomyces thermoautotrophicus.</title>
        <authorList>
            <person name="MacKellar D.C."/>
            <person name="Lieber L."/>
            <person name="Norman J."/>
            <person name="Bolger A."/>
            <person name="Tobin C."/>
            <person name="Murray J.W."/>
            <person name="Prell J."/>
        </authorList>
    </citation>
    <scope>NUCLEOTIDE SEQUENCE [LARGE SCALE GENOMIC DNA]</scope>
    <source>
        <strain evidence="2 5">UBT1</strain>
    </source>
</reference>
<gene>
    <name evidence="2" type="ORF">TH66_11045</name>
    <name evidence="3" type="ORF">TR74_21660</name>
</gene>
<organism evidence="2 5">
    <name type="scientific">Carbonactinospora thermoautotrophica</name>
    <dbReference type="NCBI Taxonomy" id="1469144"/>
    <lineage>
        <taxon>Bacteria</taxon>
        <taxon>Bacillati</taxon>
        <taxon>Actinomycetota</taxon>
        <taxon>Actinomycetes</taxon>
        <taxon>Kitasatosporales</taxon>
        <taxon>Carbonactinosporaceae</taxon>
        <taxon>Carbonactinospora</taxon>
    </lineage>
</organism>
<name>A0A132N0J0_9ACTN</name>
<dbReference type="EMBL" id="JYIJ01000017">
    <property type="protein sequence ID" value="KWX03440.1"/>
    <property type="molecule type" value="Genomic_DNA"/>
</dbReference>
<comment type="caution">
    <text evidence="2">The sequence shown here is derived from an EMBL/GenBank/DDBJ whole genome shotgun (WGS) entry which is preliminary data.</text>
</comment>
<reference evidence="4" key="2">
    <citation type="submission" date="2015-02" db="EMBL/GenBank/DDBJ databases">
        <title>Physiological reanalysis, assessment of diazotrophy, and genome sequences of multiple isolates of Streptomyces thermoautotrophicus.</title>
        <authorList>
            <person name="MacKellar D.C."/>
            <person name="Lieber L."/>
            <person name="Norman J."/>
            <person name="Bolger A."/>
            <person name="Tobin C."/>
            <person name="Murray J.W."/>
            <person name="Friesen M."/>
            <person name="Prell J."/>
        </authorList>
    </citation>
    <scope>NUCLEOTIDE SEQUENCE [LARGE SCALE GENOMIC DNA]</scope>
    <source>
        <strain evidence="4">UBT1</strain>
    </source>
</reference>
<protein>
    <recommendedName>
        <fullName evidence="1">NadR/Ttd14 AAA domain-containing protein</fullName>
    </recommendedName>
</protein>
<dbReference type="Gene3D" id="3.40.50.300">
    <property type="entry name" value="P-loop containing nucleotide triphosphate hydrolases"/>
    <property type="match status" value="1"/>
</dbReference>
<evidence type="ECO:0000313" key="5">
    <source>
        <dbReference type="Proteomes" id="UP000070659"/>
    </source>
</evidence>
<evidence type="ECO:0000313" key="2">
    <source>
        <dbReference type="EMBL" id="KWX03440.1"/>
    </source>
</evidence>
<dbReference type="AlphaFoldDB" id="A0A132N0J0"/>
<evidence type="ECO:0000313" key="4">
    <source>
        <dbReference type="Proteomes" id="UP000070598"/>
    </source>
</evidence>